<evidence type="ECO:0000256" key="1">
    <source>
        <dbReference type="SAM" id="Coils"/>
    </source>
</evidence>
<sequence>MQQLHGLSKLALLNTAGYAKCVIPLDKSSSICAPNNTGKSSVINALQFPLINDLRLTEWDGHDLEETRKFYFNSDQSYILLEADLPHGKVVIGVAGLGKIAGFAHQFFCYNGALNLDDFTDNKRIVKYTRLFNHLKDKGFSPIELKAQELNALLIGGATPFDGDINLRMIPLNNVSDAATYKEIFRRMLNLHKLGASDVKRFMMRVFERHMSNAHVDFYEVWQRAFDKVNRARRELNALETMQEPIAALESMLEHQSALKGKLGAYAPKIDLALAEFDTFYEDQHATLAEQLEDITQEKEEFEQKQRLYVQQSRDIERKLTELTAWFNDFDALHGEFELANSATLQSELKALKQEYEALSHSLKSAEGQSLHTLDFRIKETQKQIKSLKLQLKNLEYNLFTRMREDLSLKEVEEISRILNPDLLSFATSNGGEINIEDEDTFGAFLSELSQAVRGGELVVPGATISLKKLPVVQMQSGADKAQLSEQLTSLERSLNDLKSQRDVAADVAGKQAERDALYEQLMAQEAALKRFEQYQVMQRSCDAQQALQESLNGEQEEVDAHLSEVQQNAAGIADRRAIINSKKEALERQKARLQQVKSERLDHTLDFISGKVTPYLIDITFDLDALADTIHGFNKDCQELRNFDINVRNTYLHIYNAGITKFDNESDELSKYQKLISAYHNLDNEREAVNRQARVALTDVAATIKGLRQDLNRLTSEMRLFNQGISEHQISNLKGFKIEVVPRKMLVQSIDTILATSDLYEQGDSLDLLAEQHVHESEVNEAKDLLIKLASDKAGLTLSDLFDIRFEVVNRAGDTEYFDKIDSAGSNGTRITIKLLCGMLFIRHLLSDKEKSQYRVPLYIDEAADIDPQNQQAIIETALSFGFVPIFASVKPQISCDYIVPIRTLGDGKQNWVDEKDWIRVENEELIS</sequence>
<feature type="coiled-coil region" evidence="1">
    <location>
        <begin position="673"/>
        <end position="718"/>
    </location>
</feature>
<feature type="coiled-coil region" evidence="1">
    <location>
        <begin position="342"/>
        <end position="398"/>
    </location>
</feature>
<proteinExistence type="predicted"/>
<reference evidence="2 3" key="1">
    <citation type="submission" date="2024-03" db="EMBL/GenBank/DDBJ databases">
        <title>Pseudoalteromonas qingdaonensis sp. nov., isolated from the intestines of marine benthic organisms.</title>
        <authorList>
            <person name="Lin X."/>
            <person name="Fang S."/>
            <person name="Hu X."/>
        </authorList>
    </citation>
    <scope>NUCLEOTIDE SEQUENCE [LARGE SCALE GENOMIC DNA]</scope>
    <source>
        <strain evidence="2 3">YIC-827</strain>
    </source>
</reference>
<dbReference type="InterPro" id="IPR027417">
    <property type="entry name" value="P-loop_NTPase"/>
</dbReference>
<evidence type="ECO:0000313" key="2">
    <source>
        <dbReference type="EMBL" id="MEM0515294.1"/>
    </source>
</evidence>
<protein>
    <submittedName>
        <fullName evidence="2">ATPase</fullName>
    </submittedName>
</protein>
<keyword evidence="1" id="KW-0175">Coiled coil</keyword>
<evidence type="ECO:0000313" key="3">
    <source>
        <dbReference type="Proteomes" id="UP001447008"/>
    </source>
</evidence>
<feature type="coiled-coil region" evidence="1">
    <location>
        <begin position="285"/>
        <end position="312"/>
    </location>
</feature>
<dbReference type="EMBL" id="JBCGCU010000006">
    <property type="protein sequence ID" value="MEM0515294.1"/>
    <property type="molecule type" value="Genomic_DNA"/>
</dbReference>
<accession>A0ABU9MVI5</accession>
<dbReference type="Gene3D" id="3.40.50.300">
    <property type="entry name" value="P-loop containing nucleotide triphosphate hydrolases"/>
    <property type="match status" value="1"/>
</dbReference>
<comment type="caution">
    <text evidence="2">The sequence shown here is derived from an EMBL/GenBank/DDBJ whole genome shotgun (WGS) entry which is preliminary data.</text>
</comment>
<organism evidence="2 3">
    <name type="scientific">Pseudoalteromonas qingdaonensis</name>
    <dbReference type="NCBI Taxonomy" id="3131913"/>
    <lineage>
        <taxon>Bacteria</taxon>
        <taxon>Pseudomonadati</taxon>
        <taxon>Pseudomonadota</taxon>
        <taxon>Gammaproteobacteria</taxon>
        <taxon>Alteromonadales</taxon>
        <taxon>Pseudoalteromonadaceae</taxon>
        <taxon>Pseudoalteromonas</taxon>
    </lineage>
</organism>
<name>A0ABU9MVI5_9GAMM</name>
<keyword evidence="3" id="KW-1185">Reference proteome</keyword>
<gene>
    <name evidence="2" type="ORF">WCN91_07595</name>
</gene>
<dbReference type="Proteomes" id="UP001447008">
    <property type="component" value="Unassembled WGS sequence"/>
</dbReference>
<dbReference type="RefSeq" id="WP_342677819.1">
    <property type="nucleotide sequence ID" value="NZ_JBCGCU010000006.1"/>
</dbReference>